<name>A0A319AK97_9EURO</name>
<reference evidence="1 2" key="1">
    <citation type="submission" date="2016-12" db="EMBL/GenBank/DDBJ databases">
        <title>The genomes of Aspergillus section Nigri reveals drivers in fungal speciation.</title>
        <authorList>
            <consortium name="DOE Joint Genome Institute"/>
            <person name="Vesth T.C."/>
            <person name="Nybo J."/>
            <person name="Theobald S."/>
            <person name="Brandl J."/>
            <person name="Frisvad J.C."/>
            <person name="Nielsen K.F."/>
            <person name="Lyhne E.K."/>
            <person name="Kogle M.E."/>
            <person name="Kuo A."/>
            <person name="Riley R."/>
            <person name="Clum A."/>
            <person name="Nolan M."/>
            <person name="Lipzen A."/>
            <person name="Salamov A."/>
            <person name="Henrissat B."/>
            <person name="Wiebenga A."/>
            <person name="De Vries R.P."/>
            <person name="Grigoriev I.V."/>
            <person name="Mortensen U.H."/>
            <person name="Andersen M.R."/>
            <person name="Baker S.E."/>
        </authorList>
    </citation>
    <scope>NUCLEOTIDE SEQUENCE [LARGE SCALE GENOMIC DNA]</scope>
    <source>
        <strain evidence="1 2">JOP 1030-1</strain>
    </source>
</reference>
<dbReference type="InterPro" id="IPR052396">
    <property type="entry name" value="Meiotic_Drive_Suppr_Kinase"/>
</dbReference>
<dbReference type="GeneID" id="37072917"/>
<dbReference type="EMBL" id="KZ821225">
    <property type="protein sequence ID" value="PYH47042.1"/>
    <property type="molecule type" value="Genomic_DNA"/>
</dbReference>
<proteinExistence type="predicted"/>
<gene>
    <name evidence="1" type="ORF">BP01DRAFT_292367</name>
</gene>
<accession>A0A319AK97</accession>
<keyword evidence="2" id="KW-1185">Reference proteome</keyword>
<evidence type="ECO:0000313" key="1">
    <source>
        <dbReference type="EMBL" id="PYH47042.1"/>
    </source>
</evidence>
<dbReference type="PANTHER" id="PTHR37171:SF1">
    <property type="entry name" value="SERINE_THREONINE-PROTEIN KINASE YRZF-RELATED"/>
    <property type="match status" value="1"/>
</dbReference>
<organism evidence="1 2">
    <name type="scientific">Aspergillus saccharolyticus JOP 1030-1</name>
    <dbReference type="NCBI Taxonomy" id="1450539"/>
    <lineage>
        <taxon>Eukaryota</taxon>
        <taxon>Fungi</taxon>
        <taxon>Dikarya</taxon>
        <taxon>Ascomycota</taxon>
        <taxon>Pezizomycotina</taxon>
        <taxon>Eurotiomycetes</taxon>
        <taxon>Eurotiomycetidae</taxon>
        <taxon>Eurotiales</taxon>
        <taxon>Aspergillaceae</taxon>
        <taxon>Aspergillus</taxon>
        <taxon>Aspergillus subgen. Circumdati</taxon>
    </lineage>
</organism>
<dbReference type="SUPFAM" id="SSF56112">
    <property type="entry name" value="Protein kinase-like (PK-like)"/>
    <property type="match status" value="1"/>
</dbReference>
<dbReference type="InterPro" id="IPR011009">
    <property type="entry name" value="Kinase-like_dom_sf"/>
</dbReference>
<dbReference type="Gene3D" id="1.10.510.10">
    <property type="entry name" value="Transferase(Phosphotransferase) domain 1"/>
    <property type="match status" value="1"/>
</dbReference>
<dbReference type="AlphaFoldDB" id="A0A319AK97"/>
<dbReference type="OrthoDB" id="2687876at2759"/>
<protein>
    <submittedName>
        <fullName evidence="1">Alpha-galactosidase A</fullName>
    </submittedName>
</protein>
<dbReference type="STRING" id="1450539.A0A319AK97"/>
<dbReference type="Proteomes" id="UP000248349">
    <property type="component" value="Unassembled WGS sequence"/>
</dbReference>
<sequence>MASRPTFEVLDCSVDEEEESYFRLLVDSKQIKYLTISPGTFKNAEMCFDPTLKTVLPRLPAGNWNDGTVTRDEDGRPTFTRINLTEFDGVENTWHETFVEWGEMELEKNLHITTYEVKCPRFEDIVVAKFESWHWYMYSMENETKVYQWLDGHGIGPRFLGHLTEHGRVIGFLIERISNARPAGTEDVEPCREALSQLHALGLLHGDINRHNFLIRDGKATLIDFSTTRKCDDEDMFREEMEALPDCLADTWNNGGKVELEPFHGTYGEMTDPDRL</sequence>
<dbReference type="RefSeq" id="XP_025433024.1">
    <property type="nucleotide sequence ID" value="XM_025571689.1"/>
</dbReference>
<dbReference type="PANTHER" id="PTHR37171">
    <property type="entry name" value="SERINE/THREONINE-PROTEIN KINASE YRZF-RELATED"/>
    <property type="match status" value="1"/>
</dbReference>
<evidence type="ECO:0000313" key="2">
    <source>
        <dbReference type="Proteomes" id="UP000248349"/>
    </source>
</evidence>